<keyword evidence="3" id="KW-1185">Reference proteome</keyword>
<organism evidence="2 3">
    <name type="scientific">Teladorsagia circumcincta</name>
    <name type="common">Brown stomach worm</name>
    <name type="synonym">Ostertagia circumcincta</name>
    <dbReference type="NCBI Taxonomy" id="45464"/>
    <lineage>
        <taxon>Eukaryota</taxon>
        <taxon>Metazoa</taxon>
        <taxon>Ecdysozoa</taxon>
        <taxon>Nematoda</taxon>
        <taxon>Chromadorea</taxon>
        <taxon>Rhabditida</taxon>
        <taxon>Rhabditina</taxon>
        <taxon>Rhabditomorpha</taxon>
        <taxon>Strongyloidea</taxon>
        <taxon>Trichostrongylidae</taxon>
        <taxon>Teladorsagia</taxon>
    </lineage>
</organism>
<evidence type="ECO:0000313" key="2">
    <source>
        <dbReference type="EMBL" id="PIO73903.1"/>
    </source>
</evidence>
<feature type="region of interest" description="Disordered" evidence="1">
    <location>
        <begin position="88"/>
        <end position="108"/>
    </location>
</feature>
<sequence length="205" mass="22793">MSAKTVTLMREFDGVVERLATPKSVHRQSERARDTLTKKPGYVFDASKAKVSVTETSFKFGKVEDFPAEQKRGASGTVINSFTLKTTKTQDRRDVKSRTKDNSKQKSMKKLISATVPTDNVSINILATPKGMTPSRPRGKVSYTPHRGVVTFVDTSKLSDREFELAVANGLIKARSGRSSMRLEASRKASRDDILDVKRKLNIVQ</sequence>
<proteinExistence type="predicted"/>
<evidence type="ECO:0000313" key="3">
    <source>
        <dbReference type="Proteomes" id="UP000230423"/>
    </source>
</evidence>
<dbReference type="EMBL" id="KZ345366">
    <property type="protein sequence ID" value="PIO73903.1"/>
    <property type="molecule type" value="Genomic_DNA"/>
</dbReference>
<name>A0A2G9UUQ7_TELCI</name>
<feature type="compositionally biased region" description="Basic and acidic residues" evidence="1">
    <location>
        <begin position="88"/>
        <end position="104"/>
    </location>
</feature>
<dbReference type="AlphaFoldDB" id="A0A2G9UUQ7"/>
<dbReference type="OrthoDB" id="5810714at2759"/>
<evidence type="ECO:0000256" key="1">
    <source>
        <dbReference type="SAM" id="MobiDB-lite"/>
    </source>
</evidence>
<reference evidence="2 3" key="1">
    <citation type="submission" date="2015-09" db="EMBL/GenBank/DDBJ databases">
        <title>Draft genome of the parasitic nematode Teladorsagia circumcincta isolate WARC Sus (inbred).</title>
        <authorList>
            <person name="Mitreva M."/>
        </authorList>
    </citation>
    <scope>NUCLEOTIDE SEQUENCE [LARGE SCALE GENOMIC DNA]</scope>
    <source>
        <strain evidence="2 3">S</strain>
    </source>
</reference>
<protein>
    <submittedName>
        <fullName evidence="2">Uncharacterized protein</fullName>
    </submittedName>
</protein>
<dbReference type="Proteomes" id="UP000230423">
    <property type="component" value="Unassembled WGS sequence"/>
</dbReference>
<gene>
    <name evidence="2" type="ORF">TELCIR_04112</name>
</gene>
<accession>A0A2G9UUQ7</accession>